<keyword evidence="3" id="KW-1185">Reference proteome</keyword>
<evidence type="ECO:0000313" key="2">
    <source>
        <dbReference type="EMBL" id="KAF2853511.1"/>
    </source>
</evidence>
<sequence>MAMAMGCCSSYTPWHAACPRARPRPATPQPTAHGPRPTSSLGHSDDGPPELRRTVVAALGSSTQSGPATQQSKPCELSHSRAMLHCQKASRSLRVAVMHRTTRVVRSRVNGRNTTWAPPPQQGHHRPHAMAKSHHQPFRRRGSAAANQRRPSTSQAGTLAVPHRHLVHPHTTPPSYHNNTTSSCIPSAPPAHMANHL</sequence>
<name>A0A6A7BDC3_9PLEO</name>
<feature type="region of interest" description="Disordered" evidence="1">
    <location>
        <begin position="111"/>
        <end position="197"/>
    </location>
</feature>
<dbReference type="EMBL" id="MU006295">
    <property type="protein sequence ID" value="KAF2853511.1"/>
    <property type="molecule type" value="Genomic_DNA"/>
</dbReference>
<feature type="compositionally biased region" description="Polar residues" evidence="1">
    <location>
        <begin position="173"/>
        <end position="185"/>
    </location>
</feature>
<accession>A0A6A7BDC3</accession>
<feature type="compositionally biased region" description="Basic residues" evidence="1">
    <location>
        <begin position="123"/>
        <end position="142"/>
    </location>
</feature>
<evidence type="ECO:0000256" key="1">
    <source>
        <dbReference type="SAM" id="MobiDB-lite"/>
    </source>
</evidence>
<feature type="compositionally biased region" description="Polar residues" evidence="1">
    <location>
        <begin position="145"/>
        <end position="157"/>
    </location>
</feature>
<dbReference type="Proteomes" id="UP000799423">
    <property type="component" value="Unassembled WGS sequence"/>
</dbReference>
<protein>
    <submittedName>
        <fullName evidence="2">Uncharacterized protein</fullName>
    </submittedName>
</protein>
<gene>
    <name evidence="2" type="ORF">T440DRAFT_547715</name>
</gene>
<reference evidence="2" key="1">
    <citation type="submission" date="2020-01" db="EMBL/GenBank/DDBJ databases">
        <authorList>
            <consortium name="DOE Joint Genome Institute"/>
            <person name="Haridas S."/>
            <person name="Albert R."/>
            <person name="Binder M."/>
            <person name="Bloem J."/>
            <person name="Labutti K."/>
            <person name="Salamov A."/>
            <person name="Andreopoulos B."/>
            <person name="Baker S.E."/>
            <person name="Barry K."/>
            <person name="Bills G."/>
            <person name="Bluhm B.H."/>
            <person name="Cannon C."/>
            <person name="Castanera R."/>
            <person name="Culley D.E."/>
            <person name="Daum C."/>
            <person name="Ezra D."/>
            <person name="Gonzalez J.B."/>
            <person name="Henrissat B."/>
            <person name="Kuo A."/>
            <person name="Liang C."/>
            <person name="Lipzen A."/>
            <person name="Lutzoni F."/>
            <person name="Magnuson J."/>
            <person name="Mondo S."/>
            <person name="Nolan M."/>
            <person name="Ohm R."/>
            <person name="Pangilinan J."/>
            <person name="Park H.-J."/>
            <person name="Ramirez L."/>
            <person name="Alfaro M."/>
            <person name="Sun H."/>
            <person name="Tritt A."/>
            <person name="Yoshinaga Y."/>
            <person name="Zwiers L.-H."/>
            <person name="Turgeon B.G."/>
            <person name="Goodwin S.B."/>
            <person name="Spatafora J.W."/>
            <person name="Crous P.W."/>
            <person name="Grigoriev I.V."/>
        </authorList>
    </citation>
    <scope>NUCLEOTIDE SEQUENCE</scope>
    <source>
        <strain evidence="2">IPT5</strain>
    </source>
</reference>
<feature type="region of interest" description="Disordered" evidence="1">
    <location>
        <begin position="20"/>
        <end position="50"/>
    </location>
</feature>
<dbReference type="AlphaFoldDB" id="A0A6A7BDC3"/>
<organism evidence="2 3">
    <name type="scientific">Plenodomus tracheiphilus IPT5</name>
    <dbReference type="NCBI Taxonomy" id="1408161"/>
    <lineage>
        <taxon>Eukaryota</taxon>
        <taxon>Fungi</taxon>
        <taxon>Dikarya</taxon>
        <taxon>Ascomycota</taxon>
        <taxon>Pezizomycotina</taxon>
        <taxon>Dothideomycetes</taxon>
        <taxon>Pleosporomycetidae</taxon>
        <taxon>Pleosporales</taxon>
        <taxon>Pleosporineae</taxon>
        <taxon>Leptosphaeriaceae</taxon>
        <taxon>Plenodomus</taxon>
    </lineage>
</organism>
<evidence type="ECO:0000313" key="3">
    <source>
        <dbReference type="Proteomes" id="UP000799423"/>
    </source>
</evidence>
<proteinExistence type="predicted"/>